<dbReference type="SUPFAM" id="SSF53335">
    <property type="entry name" value="S-adenosyl-L-methionine-dependent methyltransferases"/>
    <property type="match status" value="1"/>
</dbReference>
<dbReference type="Pfam" id="PF01596">
    <property type="entry name" value="Methyltransf_3"/>
    <property type="match status" value="1"/>
</dbReference>
<keyword evidence="2 4" id="KW-0808">Transferase</keyword>
<dbReference type="Gene3D" id="3.40.50.150">
    <property type="entry name" value="Vaccinia Virus protein VP39"/>
    <property type="match status" value="1"/>
</dbReference>
<proteinExistence type="predicted"/>
<dbReference type="AlphaFoldDB" id="F4MMR4"/>
<evidence type="ECO:0000256" key="3">
    <source>
        <dbReference type="ARBA" id="ARBA00022691"/>
    </source>
</evidence>
<dbReference type="CDD" id="cd02440">
    <property type="entry name" value="AdoMet_MTases"/>
    <property type="match status" value="1"/>
</dbReference>
<reference evidence="4" key="2">
    <citation type="journal article" date="2012" name="Environ. Microbiol.">
        <title>Genomic content of uncultured Bacteroidetes from contrasting oceanic provinces in the North Atlantic Ocean.</title>
        <authorList>
            <person name="Gomez-Pereira P.R."/>
            <person name="Schuler M."/>
            <person name="Fuchs B.M."/>
            <person name="Bennke C."/>
            <person name="Teeling H."/>
            <person name="Waldmann J."/>
            <person name="Richter M."/>
            <person name="Barbe V."/>
            <person name="Bataille E."/>
            <person name="Glockner F.O."/>
            <person name="Amann R."/>
        </authorList>
    </citation>
    <scope>NUCLEOTIDE SEQUENCE</scope>
</reference>
<dbReference type="PANTHER" id="PTHR10509">
    <property type="entry name" value="O-METHYLTRANSFERASE-RELATED"/>
    <property type="match status" value="1"/>
</dbReference>
<sequence length="239" mass="26526">MAKRRGKPPRIPQLGNHGLDDALHAYATDLSSTEPAGLAALRRATWTQTVKPQMLCDELQGRLLASMSHMIAPTRVLELGTFTGYATACWAEGLALEGMVDTVDVNDELHAIQDKHWAELGFADCIRRHTGKAMDILDSGVLFDADPRPLDVVFVDADKEHQQAYVDWAIAHVRDGGWIVVDNVLWWGEVLRVQDGASEDPFAVRIHELNAHMKGHPDLDNVLLPLRDGLHVARRKPRG</sequence>
<dbReference type="PANTHER" id="PTHR10509:SF14">
    <property type="entry name" value="CAFFEOYL-COA O-METHYLTRANSFERASE 3-RELATED"/>
    <property type="match status" value="1"/>
</dbReference>
<organism evidence="4">
    <name type="scientific">uncultured Flavobacteriia bacterium</name>
    <dbReference type="NCBI Taxonomy" id="212695"/>
    <lineage>
        <taxon>Bacteria</taxon>
        <taxon>Pseudomonadati</taxon>
        <taxon>Bacteroidota</taxon>
        <taxon>Flavobacteriia</taxon>
        <taxon>environmental samples</taxon>
    </lineage>
</organism>
<dbReference type="GO" id="GO:0008171">
    <property type="term" value="F:O-methyltransferase activity"/>
    <property type="evidence" value="ECO:0007669"/>
    <property type="project" value="InterPro"/>
</dbReference>
<accession>F4MMR4</accession>
<dbReference type="InterPro" id="IPR029063">
    <property type="entry name" value="SAM-dependent_MTases_sf"/>
</dbReference>
<evidence type="ECO:0000313" key="4">
    <source>
        <dbReference type="EMBL" id="CBL87427.1"/>
    </source>
</evidence>
<dbReference type="EC" id="2.1.1.-" evidence="4"/>
<keyword evidence="3" id="KW-0949">S-adenosyl-L-methionine</keyword>
<keyword evidence="1 4" id="KW-0489">Methyltransferase</keyword>
<dbReference type="InterPro" id="IPR050362">
    <property type="entry name" value="Cation-dep_OMT"/>
</dbReference>
<evidence type="ECO:0000256" key="2">
    <source>
        <dbReference type="ARBA" id="ARBA00022679"/>
    </source>
</evidence>
<evidence type="ECO:0000256" key="1">
    <source>
        <dbReference type="ARBA" id="ARBA00022603"/>
    </source>
</evidence>
<dbReference type="GO" id="GO:0008757">
    <property type="term" value="F:S-adenosylmethionine-dependent methyltransferase activity"/>
    <property type="evidence" value="ECO:0007669"/>
    <property type="project" value="TreeGrafter"/>
</dbReference>
<dbReference type="InterPro" id="IPR002935">
    <property type="entry name" value="SAM_O-MeTrfase"/>
</dbReference>
<dbReference type="PROSITE" id="PS51682">
    <property type="entry name" value="SAM_OMT_I"/>
    <property type="match status" value="1"/>
</dbReference>
<reference evidence="4" key="1">
    <citation type="submission" date="2010-05" db="EMBL/GenBank/DDBJ databases">
        <authorList>
            <person name="Genoscope - CEA"/>
        </authorList>
    </citation>
    <scope>NUCLEOTIDE SEQUENCE</scope>
</reference>
<protein>
    <submittedName>
        <fullName evidence="4">O-methyltransferase</fullName>
        <ecNumber evidence="4">2.1.1.-</ecNumber>
    </submittedName>
</protein>
<name>F4MMR4_9BACT</name>
<dbReference type="GO" id="GO:0032259">
    <property type="term" value="P:methylation"/>
    <property type="evidence" value="ECO:0007669"/>
    <property type="project" value="UniProtKB-KW"/>
</dbReference>
<dbReference type="EMBL" id="FQ032823">
    <property type="protein sequence ID" value="CBL87427.1"/>
    <property type="molecule type" value="Genomic_DNA"/>
</dbReference>
<gene>
    <name evidence="4" type="ORF">S18_848_0014</name>
</gene>